<dbReference type="Proteomes" id="UP000694892">
    <property type="component" value="Unassembled WGS sequence"/>
</dbReference>
<dbReference type="EMBL" id="KV467283">
    <property type="protein sequence ID" value="OCT56394.1"/>
    <property type="molecule type" value="Genomic_DNA"/>
</dbReference>
<organism evidence="1">
    <name type="scientific">Xenopus laevis</name>
    <name type="common">African clawed frog</name>
    <dbReference type="NCBI Taxonomy" id="8355"/>
    <lineage>
        <taxon>Eukaryota</taxon>
        <taxon>Metazoa</taxon>
        <taxon>Chordata</taxon>
        <taxon>Craniata</taxon>
        <taxon>Vertebrata</taxon>
        <taxon>Euteleostomi</taxon>
        <taxon>Amphibia</taxon>
        <taxon>Batrachia</taxon>
        <taxon>Anura</taxon>
        <taxon>Pipoidea</taxon>
        <taxon>Pipidae</taxon>
        <taxon>Xenopodinae</taxon>
        <taxon>Xenopus</taxon>
        <taxon>Xenopus</taxon>
    </lineage>
</organism>
<name>A0A974BQR4_XENLA</name>
<gene>
    <name evidence="1" type="ORF">XELAEV_18000147mg</name>
</gene>
<evidence type="ECO:0000313" key="1">
    <source>
        <dbReference type="EMBL" id="OCT56394.1"/>
    </source>
</evidence>
<sequence length="101" mass="10779">MERAAKMADVRARPLAHLSRRPSVVEKTSLNATFAAAPVLPGLSALSWSSPWVETANTSLLKWLIIGSVYGAQQSTSSLGHAQTTPPKLFLLTTHPTSQIG</sequence>
<reference evidence="1" key="1">
    <citation type="submission" date="2016-05" db="EMBL/GenBank/DDBJ databases">
        <title>WGS assembly of Xenopus laevis.</title>
        <authorList>
            <person name="Session A."/>
            <person name="Uno Y."/>
            <person name="Kwon T."/>
            <person name="Chapman J."/>
            <person name="Toyoda A."/>
            <person name="Takahashi S."/>
            <person name="Fukui A."/>
            <person name="Hikosaka A."/>
            <person name="Putnam N."/>
            <person name="Stites J."/>
            <person name="Van Heeringen S."/>
            <person name="Quigley I."/>
            <person name="Heinz S."/>
            <person name="Hellsten U."/>
            <person name="Lyons J."/>
            <person name="Suzuki A."/>
            <person name="Kondo M."/>
            <person name="Ogino H."/>
            <person name="Ochi H."/>
            <person name="Bogdanovic O."/>
            <person name="Lister R."/>
            <person name="Georgiou G."/>
            <person name="Paranjpe S."/>
            <person name="Van Kruijsbergen I."/>
            <person name="Mozaffari S."/>
            <person name="Shu S."/>
            <person name="Schmutz J."/>
            <person name="Jenkins J."/>
            <person name="Grimwood J."/>
            <person name="Carlson J."/>
            <person name="Mitros T."/>
            <person name="Simakov O."/>
            <person name="Heald R."/>
            <person name="Miller K."/>
            <person name="Haudenschild C."/>
            <person name="Kuroki Y."/>
            <person name="Tanaka T."/>
            <person name="Michiue T."/>
            <person name="Watanabe M."/>
            <person name="Kinoshita T."/>
            <person name="Ohta Y."/>
            <person name="Mawaribuchi S."/>
            <person name="Suzuki Y."/>
            <person name="Haramoto Y."/>
            <person name="Yamamoto T."/>
            <person name="Takagi C."/>
            <person name="Kitzman J."/>
            <person name="Shendure J."/>
            <person name="Nakayama T."/>
            <person name="Izutsu Y."/>
            <person name="Robert J."/>
            <person name="Dichmann D."/>
            <person name="Flajnik M."/>
            <person name="Houston D."/>
            <person name="Marcotte E."/>
            <person name="Wallingford J."/>
            <person name="Ito Y."/>
            <person name="Asashima M."/>
            <person name="Ueno N."/>
            <person name="Matsuda Y."/>
            <person name="Jan Veenstra G."/>
            <person name="Fujiyama A."/>
            <person name="Harland R."/>
            <person name="Taira M."/>
            <person name="Rokhsar D.S."/>
        </authorList>
    </citation>
    <scope>NUCLEOTIDE SEQUENCE</scope>
    <source>
        <strain evidence="1">J</strain>
        <tissue evidence="1">Blood</tissue>
    </source>
</reference>
<accession>A0A974BQR4</accession>
<proteinExistence type="predicted"/>
<protein>
    <submittedName>
        <fullName evidence="1">Uncharacterized protein</fullName>
    </submittedName>
</protein>
<dbReference type="AlphaFoldDB" id="A0A974BQR4"/>